<proteinExistence type="predicted"/>
<feature type="transmembrane region" description="Helical" evidence="1">
    <location>
        <begin position="12"/>
        <end position="35"/>
    </location>
</feature>
<dbReference type="RefSeq" id="WP_344847450.1">
    <property type="nucleotide sequence ID" value="NZ_BAABDF010000007.1"/>
</dbReference>
<dbReference type="EMBL" id="BAABDF010000007">
    <property type="protein sequence ID" value="GAA3873463.1"/>
    <property type="molecule type" value="Genomic_DNA"/>
</dbReference>
<organism evidence="2 3">
    <name type="scientific">Celeribacter arenosi</name>
    <dbReference type="NCBI Taxonomy" id="792649"/>
    <lineage>
        <taxon>Bacteria</taxon>
        <taxon>Pseudomonadati</taxon>
        <taxon>Pseudomonadota</taxon>
        <taxon>Alphaproteobacteria</taxon>
        <taxon>Rhodobacterales</taxon>
        <taxon>Roseobacteraceae</taxon>
        <taxon>Celeribacter</taxon>
    </lineage>
</organism>
<protein>
    <submittedName>
        <fullName evidence="2">Uncharacterized protein</fullName>
    </submittedName>
</protein>
<keyword evidence="3" id="KW-1185">Reference proteome</keyword>
<keyword evidence="1" id="KW-0472">Membrane</keyword>
<sequence length="94" mass="10740">MSRLLKSMLMPRWWQLLVLIAMRLAQLMFVVPFVLFFSGRASFSEAAIWFIGVVALQYVLLFVVNQIETMATKTKLQNLNEHSEQDSSTEGDVG</sequence>
<evidence type="ECO:0000313" key="3">
    <source>
        <dbReference type="Proteomes" id="UP001399917"/>
    </source>
</evidence>
<evidence type="ECO:0000313" key="2">
    <source>
        <dbReference type="EMBL" id="GAA3873463.1"/>
    </source>
</evidence>
<name>A0ABP7KEN6_9RHOB</name>
<accession>A0ABP7KEN6</accession>
<keyword evidence="1" id="KW-0812">Transmembrane</keyword>
<reference evidence="3" key="1">
    <citation type="journal article" date="2019" name="Int. J. Syst. Evol. Microbiol.">
        <title>The Global Catalogue of Microorganisms (GCM) 10K type strain sequencing project: providing services to taxonomists for standard genome sequencing and annotation.</title>
        <authorList>
            <consortium name="The Broad Institute Genomics Platform"/>
            <consortium name="The Broad Institute Genome Sequencing Center for Infectious Disease"/>
            <person name="Wu L."/>
            <person name="Ma J."/>
        </authorList>
    </citation>
    <scope>NUCLEOTIDE SEQUENCE [LARGE SCALE GENOMIC DNA]</scope>
    <source>
        <strain evidence="3">JCM 17190</strain>
    </source>
</reference>
<evidence type="ECO:0000256" key="1">
    <source>
        <dbReference type="SAM" id="Phobius"/>
    </source>
</evidence>
<keyword evidence="1" id="KW-1133">Transmembrane helix</keyword>
<feature type="transmembrane region" description="Helical" evidence="1">
    <location>
        <begin position="47"/>
        <end position="67"/>
    </location>
</feature>
<dbReference type="Proteomes" id="UP001399917">
    <property type="component" value="Unassembled WGS sequence"/>
</dbReference>
<comment type="caution">
    <text evidence="2">The sequence shown here is derived from an EMBL/GenBank/DDBJ whole genome shotgun (WGS) entry which is preliminary data.</text>
</comment>
<gene>
    <name evidence="2" type="ORF">GCM10022404_24130</name>
</gene>